<feature type="compositionally biased region" description="Basic and acidic residues" evidence="1">
    <location>
        <begin position="245"/>
        <end position="267"/>
    </location>
</feature>
<dbReference type="Proteomes" id="UP000316726">
    <property type="component" value="Chromosome 3"/>
</dbReference>
<evidence type="ECO:0000313" key="2">
    <source>
        <dbReference type="EMBL" id="QDZ19676.1"/>
    </source>
</evidence>
<gene>
    <name evidence="2" type="ORF">A3770_03p21940</name>
</gene>
<evidence type="ECO:0000256" key="1">
    <source>
        <dbReference type="SAM" id="MobiDB-lite"/>
    </source>
</evidence>
<sequence>MKPSPSSPSSCSKILASTNRLLACILLLVVAASVVRTALLFSREDLIAKDLTGGDEYTIQGSRRERATTSRRKAGAGKVERPRPSRSVKAKRNTRSGSRRSSATPREGSPTGGVARHSRAHKVVDAIEVRGGIPEDYQMRKPAPAVKDETGAYVWLDAGIESAEKGMESASAAGKFGTVLDDLIEEPAVKGYIDVGKDDYDGGDDGLEYAYVFWEEGEDVGEEGGLDSLAIYAHETGFSDTDAEQDGHNQDLSVDDDHKGDLGAGDEEHLVLSEEEAVGENLQGSDLLQLNIEQVDQEQR</sequence>
<accession>A0A5B8MGU8</accession>
<reference evidence="2 3" key="1">
    <citation type="submission" date="2018-07" db="EMBL/GenBank/DDBJ databases">
        <title>The complete nuclear genome of the prasinophyte Chloropicon primus (CCMP1205).</title>
        <authorList>
            <person name="Pombert J.-F."/>
            <person name="Otis C."/>
            <person name="Turmel M."/>
            <person name="Lemieux C."/>
        </authorList>
    </citation>
    <scope>NUCLEOTIDE SEQUENCE [LARGE SCALE GENOMIC DNA]</scope>
    <source>
        <strain evidence="2 3">CCMP1205</strain>
    </source>
</reference>
<feature type="region of interest" description="Disordered" evidence="1">
    <location>
        <begin position="239"/>
        <end position="267"/>
    </location>
</feature>
<dbReference type="EMBL" id="CP031036">
    <property type="protein sequence ID" value="QDZ19676.1"/>
    <property type="molecule type" value="Genomic_DNA"/>
</dbReference>
<feature type="compositionally biased region" description="Basic residues" evidence="1">
    <location>
        <begin position="84"/>
        <end position="98"/>
    </location>
</feature>
<dbReference type="AlphaFoldDB" id="A0A5B8MGU8"/>
<protein>
    <submittedName>
        <fullName evidence="2">Uncharacterized protein</fullName>
    </submittedName>
</protein>
<proteinExistence type="predicted"/>
<name>A0A5B8MGU8_9CHLO</name>
<organism evidence="2 3">
    <name type="scientific">Chloropicon primus</name>
    <dbReference type="NCBI Taxonomy" id="1764295"/>
    <lineage>
        <taxon>Eukaryota</taxon>
        <taxon>Viridiplantae</taxon>
        <taxon>Chlorophyta</taxon>
        <taxon>Chloropicophyceae</taxon>
        <taxon>Chloropicales</taxon>
        <taxon>Chloropicaceae</taxon>
        <taxon>Chloropicon</taxon>
    </lineage>
</organism>
<keyword evidence="3" id="KW-1185">Reference proteome</keyword>
<feature type="region of interest" description="Disordered" evidence="1">
    <location>
        <begin position="60"/>
        <end position="120"/>
    </location>
</feature>
<evidence type="ECO:0000313" key="3">
    <source>
        <dbReference type="Proteomes" id="UP000316726"/>
    </source>
</evidence>